<dbReference type="EMBL" id="MH616869">
    <property type="protein sequence ID" value="AXH74082.1"/>
    <property type="molecule type" value="Genomic_DNA"/>
</dbReference>
<protein>
    <submittedName>
        <fullName evidence="2">Capsid protein</fullName>
    </submittedName>
</protein>
<proteinExistence type="predicted"/>
<name>A0A345MRT2_9VIRU</name>
<keyword evidence="3" id="KW-1185">Reference proteome</keyword>
<evidence type="ECO:0000313" key="3">
    <source>
        <dbReference type="Proteomes" id="UP000271169"/>
    </source>
</evidence>
<sequence>MPYARRPTRRSTYRSRAPARKNTRTTRRNTNRSSYTRPSYRKRRPNPAPILGKKPALSSGVYRPAKPGKQIGFLPFAQTMHVRLPWVWNIQGYTSPAGATAGAVYYRLNSLYDPDSAAGGHQPMQYDQLTGIYRSYLVHACKIELEFTNPSADGLFVGYGVYDSALTTGSSGKGLDYIGEMRNAVMKPLNNSGSQTQKFSIYVPINKIMQVPKVVYTSDRGQYASPYNASPTAAPLLEVLVLSTTGSAISCNTRMRLVYYAEMFDSITQAQS</sequence>
<evidence type="ECO:0000256" key="1">
    <source>
        <dbReference type="SAM" id="MobiDB-lite"/>
    </source>
</evidence>
<accession>A0A345MRT2</accession>
<reference evidence="2 3" key="1">
    <citation type="submission" date="2018-07" db="EMBL/GenBank/DDBJ databases">
        <title>Uncovering a Universe of Circular DNA Viruses in Animal Metagenomes.</title>
        <authorList>
            <person name="Tisza M."/>
            <person name="Buck C."/>
            <person name="Pastrana D."/>
            <person name="Welch N."/>
            <person name="Peretti A."/>
        </authorList>
    </citation>
    <scope>NUCLEOTIDE SEQUENCE [LARGE SCALE GENOMIC DNA]</scope>
    <source>
        <strain evidence="2">Ctbd540</strain>
    </source>
</reference>
<feature type="compositionally biased region" description="Basic residues" evidence="1">
    <location>
        <begin position="1"/>
        <end position="30"/>
    </location>
</feature>
<feature type="region of interest" description="Disordered" evidence="1">
    <location>
        <begin position="1"/>
        <end position="61"/>
    </location>
</feature>
<organism evidence="2 3">
    <name type="scientific">Cressdnaviricota sp</name>
    <dbReference type="NCBI Taxonomy" id="2748378"/>
    <lineage>
        <taxon>Viruses</taxon>
        <taxon>Monodnaviria</taxon>
        <taxon>Shotokuvirae</taxon>
        <taxon>Cressdnaviricota</taxon>
    </lineage>
</organism>
<dbReference type="Proteomes" id="UP000271169">
    <property type="component" value="Segment"/>
</dbReference>
<evidence type="ECO:0000313" key="2">
    <source>
        <dbReference type="EMBL" id="AXH74082.1"/>
    </source>
</evidence>